<accession>U9TL49</accession>
<dbReference type="AlphaFoldDB" id="U9TL49"/>
<protein>
    <submittedName>
        <fullName evidence="2">Uncharacterized protein</fullName>
    </submittedName>
</protein>
<dbReference type="EMBL" id="KI289493">
    <property type="protein sequence ID" value="ESA08167.1"/>
    <property type="molecule type" value="Genomic_DNA"/>
</dbReference>
<organism evidence="2">
    <name type="scientific">Rhizophagus irregularis (strain DAOM 181602 / DAOM 197198 / MUCL 43194)</name>
    <name type="common">Arbuscular mycorrhizal fungus</name>
    <name type="synonym">Glomus intraradices</name>
    <dbReference type="NCBI Taxonomy" id="747089"/>
    <lineage>
        <taxon>Eukaryota</taxon>
        <taxon>Fungi</taxon>
        <taxon>Fungi incertae sedis</taxon>
        <taxon>Mucoromycota</taxon>
        <taxon>Glomeromycotina</taxon>
        <taxon>Glomeromycetes</taxon>
        <taxon>Glomerales</taxon>
        <taxon>Glomeraceae</taxon>
        <taxon>Rhizophagus</taxon>
    </lineage>
</organism>
<sequence>MEPCYNRSNTFQKVKDILSKNFNDIIRNRSQKLLLRLSESIAFEIYKEDILLNGKTKFQTSKSGSGRHNKIKEYEKKEREIG</sequence>
<name>U9TL49_RHIID</name>
<evidence type="ECO:0000256" key="1">
    <source>
        <dbReference type="SAM" id="MobiDB-lite"/>
    </source>
</evidence>
<proteinExistence type="predicted"/>
<dbReference type="HOGENOM" id="CLU_2559453_0_0_1"/>
<gene>
    <name evidence="2" type="ORF">GLOINDRAFT_32015</name>
</gene>
<feature type="region of interest" description="Disordered" evidence="1">
    <location>
        <begin position="58"/>
        <end position="82"/>
    </location>
</feature>
<feature type="compositionally biased region" description="Basic and acidic residues" evidence="1">
    <location>
        <begin position="71"/>
        <end position="82"/>
    </location>
</feature>
<evidence type="ECO:0000313" key="2">
    <source>
        <dbReference type="EMBL" id="ESA08167.1"/>
    </source>
</evidence>
<reference evidence="2" key="1">
    <citation type="submission" date="2013-07" db="EMBL/GenBank/DDBJ databases">
        <title>The genome of an arbuscular mycorrhizal fungus provides insights into the evolution of the oldest plant symbiosis.</title>
        <authorList>
            <consortium name="DOE Joint Genome Institute"/>
            <person name="Tisserant E."/>
            <person name="Malbreil M."/>
            <person name="Kuo A."/>
            <person name="Kohler A."/>
            <person name="Symeonidi A."/>
            <person name="Balestrini R."/>
            <person name="Charron P."/>
            <person name="Duensing N."/>
            <person name="Frei-dit-Frey N."/>
            <person name="Gianinazzi-Pearson V."/>
            <person name="Gilbert B."/>
            <person name="Handa Y."/>
            <person name="Hijri M."/>
            <person name="Kaul R."/>
            <person name="Kawaguchi M."/>
            <person name="Krajinski F."/>
            <person name="Lammers P."/>
            <person name="Lapierre D."/>
            <person name="Masclaux F.G."/>
            <person name="Murat C."/>
            <person name="Morin E."/>
            <person name="Ndikumana S."/>
            <person name="Pagni M."/>
            <person name="Petitpierre D."/>
            <person name="Requena N."/>
            <person name="Rosikiewicz P."/>
            <person name="Riley R."/>
            <person name="Saito K."/>
            <person name="San Clemente H."/>
            <person name="Shapiro H."/>
            <person name="van Tuinen D."/>
            <person name="Becard G."/>
            <person name="Bonfante P."/>
            <person name="Paszkowski U."/>
            <person name="Shachar-Hill Y."/>
            <person name="Young J.P."/>
            <person name="Sanders I.R."/>
            <person name="Henrissat B."/>
            <person name="Rensing S.A."/>
            <person name="Grigoriev I.V."/>
            <person name="Corradi N."/>
            <person name="Roux C."/>
            <person name="Martin F."/>
        </authorList>
    </citation>
    <scope>NUCLEOTIDE SEQUENCE</scope>
    <source>
        <strain evidence="2">DAOM 197198</strain>
    </source>
</reference>